<dbReference type="EMBL" id="BMAT01013534">
    <property type="protein sequence ID" value="GFS14928.1"/>
    <property type="molecule type" value="Genomic_DNA"/>
</dbReference>
<dbReference type="GO" id="GO:0005634">
    <property type="term" value="C:nucleus"/>
    <property type="evidence" value="ECO:0007669"/>
    <property type="project" value="UniProtKB-SubCell"/>
</dbReference>
<name>A0AAV4IWK9_9GAST</name>
<evidence type="ECO:0000259" key="2">
    <source>
        <dbReference type="PROSITE" id="PS50960"/>
    </source>
</evidence>
<evidence type="ECO:0000256" key="1">
    <source>
        <dbReference type="PROSITE-ProRule" id="PRU00320"/>
    </source>
</evidence>
<dbReference type="Gene3D" id="1.10.10.60">
    <property type="entry name" value="Homeodomain-like"/>
    <property type="match status" value="2"/>
</dbReference>
<sequence length="122" mass="13583">MPSISAVSVANKKRKCLSFETRLQIIDEVERGNKSKADICGEYSIASSTLSTFLKDKEKIKAAVTEGTNHHKRQRTSTFADVDQALLVWFKQARSKDVPLSGPVWLKKAKSSQKVSAMLISR</sequence>
<dbReference type="AlphaFoldDB" id="A0AAV4IWK9"/>
<evidence type="ECO:0000313" key="4">
    <source>
        <dbReference type="Proteomes" id="UP000762676"/>
    </source>
</evidence>
<comment type="caution">
    <text evidence="3">The sequence shown here is derived from an EMBL/GenBank/DDBJ whole genome shotgun (WGS) entry which is preliminary data.</text>
</comment>
<dbReference type="PANTHER" id="PTHR19303:SF73">
    <property type="entry name" value="PROTEIN PDC2"/>
    <property type="match status" value="1"/>
</dbReference>
<keyword evidence="1" id="KW-0238">DNA-binding</keyword>
<accession>A0AAV4IWK9</accession>
<comment type="subcellular location">
    <subcellularLocation>
        <location evidence="1">Nucleus</location>
    </subcellularLocation>
</comment>
<reference evidence="3 4" key="1">
    <citation type="journal article" date="2021" name="Elife">
        <title>Chloroplast acquisition without the gene transfer in kleptoplastic sea slugs, Plakobranchus ocellatus.</title>
        <authorList>
            <person name="Maeda T."/>
            <person name="Takahashi S."/>
            <person name="Yoshida T."/>
            <person name="Shimamura S."/>
            <person name="Takaki Y."/>
            <person name="Nagai Y."/>
            <person name="Toyoda A."/>
            <person name="Suzuki Y."/>
            <person name="Arimoto A."/>
            <person name="Ishii H."/>
            <person name="Satoh N."/>
            <person name="Nishiyama T."/>
            <person name="Hasebe M."/>
            <person name="Maruyama T."/>
            <person name="Minagawa J."/>
            <person name="Obokata J."/>
            <person name="Shigenobu S."/>
        </authorList>
    </citation>
    <scope>NUCLEOTIDE SEQUENCE [LARGE SCALE GENOMIC DNA]</scope>
</reference>
<dbReference type="PROSITE" id="PS50960">
    <property type="entry name" value="HTH_PSQ"/>
    <property type="match status" value="1"/>
</dbReference>
<evidence type="ECO:0000313" key="3">
    <source>
        <dbReference type="EMBL" id="GFS14928.1"/>
    </source>
</evidence>
<proteinExistence type="predicted"/>
<dbReference type="InterPro" id="IPR009057">
    <property type="entry name" value="Homeodomain-like_sf"/>
</dbReference>
<dbReference type="SUPFAM" id="SSF46689">
    <property type="entry name" value="Homeodomain-like"/>
    <property type="match status" value="2"/>
</dbReference>
<dbReference type="Pfam" id="PF04218">
    <property type="entry name" value="CENP-B_N"/>
    <property type="match status" value="1"/>
</dbReference>
<protein>
    <submittedName>
        <fullName evidence="3">Tigger transposable element-derived protein 6</fullName>
    </submittedName>
</protein>
<keyword evidence="4" id="KW-1185">Reference proteome</keyword>
<gene>
    <name evidence="3" type="ORF">ElyMa_006759100</name>
</gene>
<dbReference type="InterPro" id="IPR050863">
    <property type="entry name" value="CenT-Element_Derived"/>
</dbReference>
<dbReference type="InterPro" id="IPR007889">
    <property type="entry name" value="HTH_Psq"/>
</dbReference>
<dbReference type="PANTHER" id="PTHR19303">
    <property type="entry name" value="TRANSPOSON"/>
    <property type="match status" value="1"/>
</dbReference>
<keyword evidence="1" id="KW-0539">Nucleus</keyword>
<dbReference type="Proteomes" id="UP000762676">
    <property type="component" value="Unassembled WGS sequence"/>
</dbReference>
<feature type="domain" description="HTH psq-type" evidence="2">
    <location>
        <begin position="8"/>
        <end position="60"/>
    </location>
</feature>
<feature type="DNA-binding region" description="H-T-H motif" evidence="1">
    <location>
        <begin position="36"/>
        <end position="56"/>
    </location>
</feature>
<dbReference type="GO" id="GO:0003677">
    <property type="term" value="F:DNA binding"/>
    <property type="evidence" value="ECO:0007669"/>
    <property type="project" value="UniProtKB-UniRule"/>
</dbReference>
<organism evidence="3 4">
    <name type="scientific">Elysia marginata</name>
    <dbReference type="NCBI Taxonomy" id="1093978"/>
    <lineage>
        <taxon>Eukaryota</taxon>
        <taxon>Metazoa</taxon>
        <taxon>Spiralia</taxon>
        <taxon>Lophotrochozoa</taxon>
        <taxon>Mollusca</taxon>
        <taxon>Gastropoda</taxon>
        <taxon>Heterobranchia</taxon>
        <taxon>Euthyneura</taxon>
        <taxon>Panpulmonata</taxon>
        <taxon>Sacoglossa</taxon>
        <taxon>Placobranchoidea</taxon>
        <taxon>Plakobranchidae</taxon>
        <taxon>Elysia</taxon>
    </lineage>
</organism>